<dbReference type="InterPro" id="IPR029063">
    <property type="entry name" value="SAM-dependent_MTases_sf"/>
</dbReference>
<dbReference type="EC" id="2.1.1.72" evidence="2"/>
<gene>
    <name evidence="10" type="ORF">ENQ87_07040</name>
</gene>
<dbReference type="SUPFAM" id="SSF53335">
    <property type="entry name" value="S-adenosyl-L-methionine-dependent methyltransferases"/>
    <property type="match status" value="1"/>
</dbReference>
<sequence>MLTGEIRSQINSIWDAFWSGGISNPLEVMEQITYLLFLRRLDDLHTLEENKSARLKRPMERRIFPAGDDDHPRKPRPYEDLRWSRFKHFAPKEMFSVVGEHVFPFLRTLGGDDSTYAHHMKDARFTIPTPALLAKVVDLLDKVPMEERDTKGDLYEYMLGKIATAGQNGQFRTPRHIIRLMVELTAPQPGDIICDPACGTAGFLVAAGEYLRERHPAILHDAKQKEHFHHRMFHGFDFDNTMLRIGSMNMLLHGVENPDIRYRDSLAQDHAGEEEKYTLVLANPPFAGSLDYENTAKDLLQIVKTKKTELLFLALFLRLLKPGGRAAVIVPDGVLFGSSKAHKELRRILVEEQKLDAVISLPGGVFKPYAGVSTGILVFTKTNSGGTDHVWFYDVTTDGWSLDDKRTPLLADEKLGPVPAATLSKEDHDKNNLPDVLARWLQRDKEERKRSRTAQSFCVSKADIAAQGYDLSLNRYKEVVHEEIEHRAPKDILAGLANLEAEIQAGMKELQGMLG</sequence>
<proteinExistence type="inferred from homology"/>
<dbReference type="InterPro" id="IPR051537">
    <property type="entry name" value="DNA_Adenine_Mtase"/>
</dbReference>
<dbReference type="GO" id="GO:0032259">
    <property type="term" value="P:methylation"/>
    <property type="evidence" value="ECO:0007669"/>
    <property type="project" value="UniProtKB-KW"/>
</dbReference>
<evidence type="ECO:0000256" key="3">
    <source>
        <dbReference type="ARBA" id="ARBA00022603"/>
    </source>
</evidence>
<comment type="similarity">
    <text evidence="1">Belongs to the N(4)/N(6)-methyltransferase family.</text>
</comment>
<evidence type="ECO:0000256" key="4">
    <source>
        <dbReference type="ARBA" id="ARBA00022679"/>
    </source>
</evidence>
<evidence type="ECO:0000256" key="1">
    <source>
        <dbReference type="ARBA" id="ARBA00006594"/>
    </source>
</evidence>
<dbReference type="InterPro" id="IPR038333">
    <property type="entry name" value="T1MK-like_N_sf"/>
</dbReference>
<dbReference type="EMBL" id="DSOV01000030">
    <property type="protein sequence ID" value="HEN42119.1"/>
    <property type="molecule type" value="Genomic_DNA"/>
</dbReference>
<accession>A0A831U104</accession>
<dbReference type="PANTHER" id="PTHR42933:SF3">
    <property type="entry name" value="TYPE I RESTRICTION ENZYME MJAVIII METHYLASE SUBUNIT"/>
    <property type="match status" value="1"/>
</dbReference>
<feature type="domain" description="N6 adenine-specific DNA methyltransferase N-terminal" evidence="9">
    <location>
        <begin position="6"/>
        <end position="139"/>
    </location>
</feature>
<keyword evidence="6" id="KW-0680">Restriction system</keyword>
<name>A0A831U104_GEOME</name>
<comment type="caution">
    <text evidence="10">The sequence shown here is derived from an EMBL/GenBank/DDBJ whole genome shotgun (WGS) entry which is preliminary data.</text>
</comment>
<keyword evidence="3 10" id="KW-0489">Methyltransferase</keyword>
<feature type="domain" description="DNA methylase adenine-specific" evidence="8">
    <location>
        <begin position="147"/>
        <end position="482"/>
    </location>
</feature>
<dbReference type="GO" id="GO:0003677">
    <property type="term" value="F:DNA binding"/>
    <property type="evidence" value="ECO:0007669"/>
    <property type="project" value="InterPro"/>
</dbReference>
<dbReference type="AlphaFoldDB" id="A0A831U104"/>
<protein>
    <recommendedName>
        <fullName evidence="2">site-specific DNA-methyltransferase (adenine-specific)</fullName>
        <ecNumber evidence="2">2.1.1.72</ecNumber>
    </recommendedName>
</protein>
<dbReference type="Pfam" id="PF12161">
    <property type="entry name" value="HsdM_N"/>
    <property type="match status" value="1"/>
</dbReference>
<evidence type="ECO:0000256" key="6">
    <source>
        <dbReference type="ARBA" id="ARBA00022747"/>
    </source>
</evidence>
<dbReference type="PANTHER" id="PTHR42933">
    <property type="entry name" value="SLR6095 PROTEIN"/>
    <property type="match status" value="1"/>
</dbReference>
<dbReference type="InterPro" id="IPR022749">
    <property type="entry name" value="D12N6_MeTrfase_N"/>
</dbReference>
<keyword evidence="4 10" id="KW-0808">Transferase</keyword>
<evidence type="ECO:0000256" key="5">
    <source>
        <dbReference type="ARBA" id="ARBA00022691"/>
    </source>
</evidence>
<dbReference type="Pfam" id="PF02384">
    <property type="entry name" value="N6_Mtase"/>
    <property type="match status" value="1"/>
</dbReference>
<dbReference type="GO" id="GO:0008170">
    <property type="term" value="F:N-methyltransferase activity"/>
    <property type="evidence" value="ECO:0007669"/>
    <property type="project" value="InterPro"/>
</dbReference>
<dbReference type="Gene3D" id="3.40.50.150">
    <property type="entry name" value="Vaccinia Virus protein VP39"/>
    <property type="match status" value="1"/>
</dbReference>
<evidence type="ECO:0000259" key="9">
    <source>
        <dbReference type="Pfam" id="PF12161"/>
    </source>
</evidence>
<dbReference type="PRINTS" id="PR00507">
    <property type="entry name" value="N12N6MTFRASE"/>
</dbReference>
<dbReference type="InterPro" id="IPR002052">
    <property type="entry name" value="DNA_methylase_N6_adenine_CS"/>
</dbReference>
<evidence type="ECO:0000256" key="2">
    <source>
        <dbReference type="ARBA" id="ARBA00011900"/>
    </source>
</evidence>
<evidence type="ECO:0000256" key="7">
    <source>
        <dbReference type="ARBA" id="ARBA00047942"/>
    </source>
</evidence>
<comment type="catalytic activity">
    <reaction evidence="7">
        <text>a 2'-deoxyadenosine in DNA + S-adenosyl-L-methionine = an N(6)-methyl-2'-deoxyadenosine in DNA + S-adenosyl-L-homocysteine + H(+)</text>
        <dbReference type="Rhea" id="RHEA:15197"/>
        <dbReference type="Rhea" id="RHEA-COMP:12418"/>
        <dbReference type="Rhea" id="RHEA-COMP:12419"/>
        <dbReference type="ChEBI" id="CHEBI:15378"/>
        <dbReference type="ChEBI" id="CHEBI:57856"/>
        <dbReference type="ChEBI" id="CHEBI:59789"/>
        <dbReference type="ChEBI" id="CHEBI:90615"/>
        <dbReference type="ChEBI" id="CHEBI:90616"/>
        <dbReference type="EC" id="2.1.1.72"/>
    </reaction>
</comment>
<dbReference type="Gene3D" id="1.20.1260.30">
    <property type="match status" value="1"/>
</dbReference>
<reference evidence="10" key="1">
    <citation type="journal article" date="2020" name="mSystems">
        <title>Genome- and Community-Level Interaction Insights into Carbon Utilization and Element Cycling Functions of Hydrothermarchaeota in Hydrothermal Sediment.</title>
        <authorList>
            <person name="Zhou Z."/>
            <person name="Liu Y."/>
            <person name="Xu W."/>
            <person name="Pan J."/>
            <person name="Luo Z.H."/>
            <person name="Li M."/>
        </authorList>
    </citation>
    <scope>NUCLEOTIDE SEQUENCE [LARGE SCALE GENOMIC DNA]</scope>
    <source>
        <strain evidence="10">SpSt-349</strain>
    </source>
</reference>
<keyword evidence="5" id="KW-0949">S-adenosyl-L-methionine</keyword>
<dbReference type="GO" id="GO:0009007">
    <property type="term" value="F:site-specific DNA-methyltransferase (adenine-specific) activity"/>
    <property type="evidence" value="ECO:0007669"/>
    <property type="project" value="UniProtKB-EC"/>
</dbReference>
<evidence type="ECO:0000313" key="10">
    <source>
        <dbReference type="EMBL" id="HEN42119.1"/>
    </source>
</evidence>
<organism evidence="10">
    <name type="scientific">Geobacter metallireducens</name>
    <dbReference type="NCBI Taxonomy" id="28232"/>
    <lineage>
        <taxon>Bacteria</taxon>
        <taxon>Pseudomonadati</taxon>
        <taxon>Thermodesulfobacteriota</taxon>
        <taxon>Desulfuromonadia</taxon>
        <taxon>Geobacterales</taxon>
        <taxon>Geobacteraceae</taxon>
        <taxon>Geobacter</taxon>
    </lineage>
</organism>
<evidence type="ECO:0000259" key="8">
    <source>
        <dbReference type="Pfam" id="PF02384"/>
    </source>
</evidence>
<dbReference type="GO" id="GO:0009307">
    <property type="term" value="P:DNA restriction-modification system"/>
    <property type="evidence" value="ECO:0007669"/>
    <property type="project" value="UniProtKB-KW"/>
</dbReference>
<dbReference type="PROSITE" id="PS00092">
    <property type="entry name" value="N6_MTASE"/>
    <property type="match status" value="1"/>
</dbReference>
<dbReference type="InterPro" id="IPR003356">
    <property type="entry name" value="DNA_methylase_A-5"/>
</dbReference>